<dbReference type="KEGG" id="pkb:B4V02_11160"/>
<gene>
    <name evidence="2" type="ORF">B4V02_11160</name>
</gene>
<protein>
    <recommendedName>
        <fullName evidence="4">Phage phiEco32-like COOH-NH2 ligase-type 2</fullName>
    </recommendedName>
</protein>
<dbReference type="Pfam" id="PF14395">
    <property type="entry name" value="COOH-NH2_lig"/>
    <property type="match status" value="1"/>
</dbReference>
<evidence type="ECO:0000256" key="1">
    <source>
        <dbReference type="SAM" id="MobiDB-lite"/>
    </source>
</evidence>
<evidence type="ECO:0008006" key="4">
    <source>
        <dbReference type="Google" id="ProtNLM"/>
    </source>
</evidence>
<feature type="region of interest" description="Disordered" evidence="1">
    <location>
        <begin position="1"/>
        <end position="23"/>
    </location>
</feature>
<dbReference type="STRING" id="172713.GCA_001705305_04223"/>
<organism evidence="2 3">
    <name type="scientific">Paenibacillus kribbensis</name>
    <dbReference type="NCBI Taxonomy" id="172713"/>
    <lineage>
        <taxon>Bacteria</taxon>
        <taxon>Bacillati</taxon>
        <taxon>Bacillota</taxon>
        <taxon>Bacilli</taxon>
        <taxon>Bacillales</taxon>
        <taxon>Paenibacillaceae</taxon>
        <taxon>Paenibacillus</taxon>
    </lineage>
</organism>
<dbReference type="InterPro" id="IPR025681">
    <property type="entry name" value="COOH-NH2_lig"/>
</dbReference>
<dbReference type="EMBL" id="CP020028">
    <property type="protein sequence ID" value="ASR47206.1"/>
    <property type="molecule type" value="Genomic_DNA"/>
</dbReference>
<dbReference type="AlphaFoldDB" id="A0A222WM71"/>
<sequence length="421" mass="48314">MMQQPGQALRRFRQMPNDEKKRRLERSGISVRWMDGSTADFAIGYAVQIHQLQVLEIRRRIIEGRFHEDRFHEGRPEVRAYDPSALDRNSQLYIRMERLAVRTLYTLGLDSGEVVLTLLGERSCQVRDVAAQPWLNDRRLDALYEAAAREEEAQEEDFLAERGRNRLLIGMDPEFLLVRMPEGRIVPASRYLSRIGVAGCDAVSRRGRTLYPVAELRPAPSSDPTLLLKHLRQAFATAARRIGDRTLIWQAGGMPQPGFPLGGHLHFSGVPLNGALLRTLDNYLALPLALLEDKRAARRRPHYGNLGDFRRQSYGGFEYRTLPSFLVSPQLAKGVIGMAFLIASQYPRLQRRPLDEEEAHRAFYEGNQILLKKYMEPLIPDIVSLEVYPQYEAYIGPLLDSLHKGKQWDESRDLRPFWKLS</sequence>
<dbReference type="RefSeq" id="WP_094154815.1">
    <property type="nucleotide sequence ID" value="NZ_CP020028.1"/>
</dbReference>
<reference evidence="2 3" key="1">
    <citation type="submission" date="2017-03" db="EMBL/GenBank/DDBJ databases">
        <title>Complete genome sequence of Paenibacillus Kribbensis producing bioflocculants.</title>
        <authorList>
            <person name="Lee H.-G."/>
            <person name="Oh H.-M."/>
        </authorList>
    </citation>
    <scope>NUCLEOTIDE SEQUENCE [LARGE SCALE GENOMIC DNA]</scope>
    <source>
        <strain evidence="2 3">AM49</strain>
    </source>
</reference>
<evidence type="ECO:0000313" key="2">
    <source>
        <dbReference type="EMBL" id="ASR47206.1"/>
    </source>
</evidence>
<name>A0A222WM71_9BACL</name>
<dbReference type="Proteomes" id="UP000214666">
    <property type="component" value="Chromosome"/>
</dbReference>
<evidence type="ECO:0000313" key="3">
    <source>
        <dbReference type="Proteomes" id="UP000214666"/>
    </source>
</evidence>
<proteinExistence type="predicted"/>
<keyword evidence="3" id="KW-1185">Reference proteome</keyword>
<accession>A0A222WM71</accession>
<dbReference type="OrthoDB" id="2078085at2"/>